<accession>A0A812SWA3</accession>
<gene>
    <name evidence="1" type="ORF">SNEC2469_LOCUS14225</name>
</gene>
<evidence type="ECO:0000313" key="1">
    <source>
        <dbReference type="EMBL" id="CAE7499719.1"/>
    </source>
</evidence>
<dbReference type="EMBL" id="CAJNJA010022781">
    <property type="protein sequence ID" value="CAE7499719.1"/>
    <property type="molecule type" value="Genomic_DNA"/>
</dbReference>
<sequence>MVRFAKTMRSTKFQQSMQTGIALLVRRMERRVVPELPASVEEWQGQQKTLFILAGGAALPQTQSDLILMMFNGHWQSSREQWESGCWTHWCNGCCPNEEVCKQKAQQALEYLFMSFPSEPLLYRWKHWEPFLEYCLLGVTINGFLKFLVNACAQNMPADVGAWDEDDPSLSFADKQAVRLGKVRTTVLDANFQAILFKAVFAGQPLRSLMDDVSYVETIRERLLLLQKGVKLSRSKADLSPEKLRSQNWGFFSGQRAQQTLKEYTDLLHTGPDLTDLTGTGFVDLFPLVLRGMTDAYRRLFNRTTRLCYKLLAVFDMTLDDACAWIGGLWKEYRNRPCCLDPQFSKARVSVVGFHFMKPEVCTVGRSWGILVFCLLVCLSVQ</sequence>
<organism evidence="1 2">
    <name type="scientific">Symbiodinium necroappetens</name>
    <dbReference type="NCBI Taxonomy" id="1628268"/>
    <lineage>
        <taxon>Eukaryota</taxon>
        <taxon>Sar</taxon>
        <taxon>Alveolata</taxon>
        <taxon>Dinophyceae</taxon>
        <taxon>Suessiales</taxon>
        <taxon>Symbiodiniaceae</taxon>
        <taxon>Symbiodinium</taxon>
    </lineage>
</organism>
<dbReference type="AlphaFoldDB" id="A0A812SWA3"/>
<dbReference type="Proteomes" id="UP000601435">
    <property type="component" value="Unassembled WGS sequence"/>
</dbReference>
<protein>
    <submittedName>
        <fullName evidence="1">Uncharacterized protein</fullName>
    </submittedName>
</protein>
<proteinExistence type="predicted"/>
<reference evidence="1" key="1">
    <citation type="submission" date="2021-02" db="EMBL/GenBank/DDBJ databases">
        <authorList>
            <person name="Dougan E. K."/>
            <person name="Rhodes N."/>
            <person name="Thang M."/>
            <person name="Chan C."/>
        </authorList>
    </citation>
    <scope>NUCLEOTIDE SEQUENCE</scope>
</reference>
<keyword evidence="2" id="KW-1185">Reference proteome</keyword>
<dbReference type="OrthoDB" id="10369594at2759"/>
<evidence type="ECO:0000313" key="2">
    <source>
        <dbReference type="Proteomes" id="UP000601435"/>
    </source>
</evidence>
<comment type="caution">
    <text evidence="1">The sequence shown here is derived from an EMBL/GenBank/DDBJ whole genome shotgun (WGS) entry which is preliminary data.</text>
</comment>
<name>A0A812SWA3_9DINO</name>